<dbReference type="PANTHER" id="PTHR48090:SF1">
    <property type="entry name" value="PROPHAGE BACTOPRENOL GLUCOSYL TRANSFERASE HOMOLOG"/>
    <property type="match status" value="1"/>
</dbReference>
<evidence type="ECO:0000256" key="6">
    <source>
        <dbReference type="ARBA" id="ARBA00023136"/>
    </source>
</evidence>
<protein>
    <submittedName>
        <fullName evidence="9">Dolichol-phosphate mannosyltransferase</fullName>
    </submittedName>
</protein>
<proteinExistence type="predicted"/>
<accession>A0A1I3FSV3</accession>
<dbReference type="GO" id="GO:0005886">
    <property type="term" value="C:plasma membrane"/>
    <property type="evidence" value="ECO:0007669"/>
    <property type="project" value="TreeGrafter"/>
</dbReference>
<dbReference type="AlphaFoldDB" id="A0A1I3FSV3"/>
<comment type="subcellular location">
    <subcellularLocation>
        <location evidence="1">Membrane</location>
        <topology evidence="1">Multi-pass membrane protein</topology>
    </subcellularLocation>
</comment>
<dbReference type="CDD" id="cd04187">
    <property type="entry name" value="DPM1_like_bac"/>
    <property type="match status" value="1"/>
</dbReference>
<dbReference type="InterPro" id="IPR050256">
    <property type="entry name" value="Glycosyltransferase_2"/>
</dbReference>
<feature type="transmembrane region" description="Helical" evidence="7">
    <location>
        <begin position="230"/>
        <end position="259"/>
    </location>
</feature>
<evidence type="ECO:0000313" key="9">
    <source>
        <dbReference type="EMBL" id="SFI14316.1"/>
    </source>
</evidence>
<dbReference type="Gene3D" id="3.90.550.10">
    <property type="entry name" value="Spore Coat Polysaccharide Biosynthesis Protein SpsA, Chain A"/>
    <property type="match status" value="1"/>
</dbReference>
<organism evidence="9 10">
    <name type="scientific">Planctomicrobium piriforme</name>
    <dbReference type="NCBI Taxonomy" id="1576369"/>
    <lineage>
        <taxon>Bacteria</taxon>
        <taxon>Pseudomonadati</taxon>
        <taxon>Planctomycetota</taxon>
        <taxon>Planctomycetia</taxon>
        <taxon>Planctomycetales</taxon>
        <taxon>Planctomycetaceae</taxon>
        <taxon>Planctomicrobium</taxon>
    </lineage>
</organism>
<dbReference type="InterPro" id="IPR001173">
    <property type="entry name" value="Glyco_trans_2-like"/>
</dbReference>
<evidence type="ECO:0000313" key="10">
    <source>
        <dbReference type="Proteomes" id="UP000199518"/>
    </source>
</evidence>
<dbReference type="SUPFAM" id="SSF53448">
    <property type="entry name" value="Nucleotide-diphospho-sugar transferases"/>
    <property type="match status" value="1"/>
</dbReference>
<dbReference type="Proteomes" id="UP000199518">
    <property type="component" value="Unassembled WGS sequence"/>
</dbReference>
<dbReference type="RefSeq" id="WP_245764558.1">
    <property type="nucleotide sequence ID" value="NZ_FOQD01000006.1"/>
</dbReference>
<dbReference type="InterPro" id="IPR029044">
    <property type="entry name" value="Nucleotide-diphossugar_trans"/>
</dbReference>
<feature type="transmembrane region" description="Helical" evidence="7">
    <location>
        <begin position="279"/>
        <end position="300"/>
    </location>
</feature>
<keyword evidence="5 7" id="KW-1133">Transmembrane helix</keyword>
<sequence length="363" mass="40124">MSAMQTSTLLRPADPLISVVLPAYNESAVLRELQQRISAVLQGCGQRFEIVFVNDGSTDGSYEILDSLAAEHSEVRVLHFSRNFGHQAAVQAGLAYAAGDAVIIMDSDLQDDPAAITAFLDQWQQGQDVVYAVRHGRKENAVKRFLFYAFYRVLNAISNTPIPMDAGNFGLLDRAVVNELIRISDRDRYFPGLRSWVGYRQIGVPVERLRRHDDQPRVSMKGLFRLAKTAIFSFSTVPLSAFYVLALLSLASCIAVSGFTLYHKLFTGLAIPGWTSLTIVASFFGALNAFGIGILGEYTVRIYDQVRARPPYLVARAVNFARPSQTGNVDALLERLSDQWTHRADPGQTPEAEEGLTALGFRS</sequence>
<keyword evidence="3 9" id="KW-0808">Transferase</keyword>
<dbReference type="Pfam" id="PF00535">
    <property type="entry name" value="Glycos_transf_2"/>
    <property type="match status" value="1"/>
</dbReference>
<name>A0A1I3FSV3_9PLAN</name>
<reference evidence="10" key="1">
    <citation type="submission" date="2016-10" db="EMBL/GenBank/DDBJ databases">
        <authorList>
            <person name="Varghese N."/>
            <person name="Submissions S."/>
        </authorList>
    </citation>
    <scope>NUCLEOTIDE SEQUENCE [LARGE SCALE GENOMIC DNA]</scope>
    <source>
        <strain evidence="10">DSM 26348</strain>
    </source>
</reference>
<dbReference type="STRING" id="1576369.SAMN05421753_10615"/>
<evidence type="ECO:0000256" key="7">
    <source>
        <dbReference type="SAM" id="Phobius"/>
    </source>
</evidence>
<evidence type="ECO:0000259" key="8">
    <source>
        <dbReference type="Pfam" id="PF00535"/>
    </source>
</evidence>
<evidence type="ECO:0000256" key="1">
    <source>
        <dbReference type="ARBA" id="ARBA00004141"/>
    </source>
</evidence>
<evidence type="ECO:0000256" key="2">
    <source>
        <dbReference type="ARBA" id="ARBA00022676"/>
    </source>
</evidence>
<feature type="domain" description="Glycosyltransferase 2-like" evidence="8">
    <location>
        <begin position="18"/>
        <end position="179"/>
    </location>
</feature>
<evidence type="ECO:0000256" key="4">
    <source>
        <dbReference type="ARBA" id="ARBA00022692"/>
    </source>
</evidence>
<dbReference type="PANTHER" id="PTHR48090">
    <property type="entry name" value="UNDECAPRENYL-PHOSPHATE 4-DEOXY-4-FORMAMIDO-L-ARABINOSE TRANSFERASE-RELATED"/>
    <property type="match status" value="1"/>
</dbReference>
<keyword evidence="6 7" id="KW-0472">Membrane</keyword>
<evidence type="ECO:0000256" key="5">
    <source>
        <dbReference type="ARBA" id="ARBA00022989"/>
    </source>
</evidence>
<evidence type="ECO:0000256" key="3">
    <source>
        <dbReference type="ARBA" id="ARBA00022679"/>
    </source>
</evidence>
<dbReference type="EMBL" id="FOQD01000006">
    <property type="protein sequence ID" value="SFI14316.1"/>
    <property type="molecule type" value="Genomic_DNA"/>
</dbReference>
<dbReference type="GO" id="GO:0016757">
    <property type="term" value="F:glycosyltransferase activity"/>
    <property type="evidence" value="ECO:0007669"/>
    <property type="project" value="UniProtKB-KW"/>
</dbReference>
<keyword evidence="10" id="KW-1185">Reference proteome</keyword>
<keyword evidence="2 9" id="KW-0328">Glycosyltransferase</keyword>
<gene>
    <name evidence="9" type="ORF">SAMN05421753_10615</name>
</gene>
<keyword evidence="4 7" id="KW-0812">Transmembrane</keyword>